<feature type="signal peptide" evidence="2">
    <location>
        <begin position="1"/>
        <end position="20"/>
    </location>
</feature>
<dbReference type="Gene3D" id="2.30.180.10">
    <property type="entry name" value="FAS1 domain"/>
    <property type="match status" value="4"/>
</dbReference>
<dbReference type="InterPro" id="IPR000782">
    <property type="entry name" value="FAS1_domain"/>
</dbReference>
<feature type="domain" description="FAS1" evidence="3">
    <location>
        <begin position="21"/>
        <end position="294"/>
    </location>
</feature>
<evidence type="ECO:0000256" key="1">
    <source>
        <dbReference type="SAM" id="Phobius"/>
    </source>
</evidence>
<evidence type="ECO:0000259" key="3">
    <source>
        <dbReference type="PROSITE" id="PS50213"/>
    </source>
</evidence>
<dbReference type="Proteomes" id="UP000077315">
    <property type="component" value="Unassembled WGS sequence"/>
</dbReference>
<dbReference type="FunCoup" id="A0A162PK83">
    <property type="interactions" value="35"/>
</dbReference>
<name>A0A162PK83_PHYB8</name>
<dbReference type="RefSeq" id="XP_018287676.1">
    <property type="nucleotide sequence ID" value="XM_018443353.1"/>
</dbReference>
<feature type="domain" description="FAS1" evidence="3">
    <location>
        <begin position="588"/>
        <end position="729"/>
    </location>
</feature>
<proteinExistence type="predicted"/>
<keyword evidence="1" id="KW-0472">Membrane</keyword>
<feature type="transmembrane region" description="Helical" evidence="1">
    <location>
        <begin position="741"/>
        <end position="767"/>
    </location>
</feature>
<gene>
    <name evidence="4" type="ORF">PHYBLDRAFT_78302</name>
</gene>
<dbReference type="PROSITE" id="PS50213">
    <property type="entry name" value="FAS1"/>
    <property type="match status" value="3"/>
</dbReference>
<keyword evidence="5" id="KW-1185">Reference proteome</keyword>
<keyword evidence="1" id="KW-0812">Transmembrane</keyword>
<dbReference type="OrthoDB" id="14252at2759"/>
<feature type="domain" description="FAS1" evidence="3">
    <location>
        <begin position="445"/>
        <end position="583"/>
    </location>
</feature>
<dbReference type="SUPFAM" id="SSF82153">
    <property type="entry name" value="FAS1 domain"/>
    <property type="match status" value="5"/>
</dbReference>
<dbReference type="PANTHER" id="PTHR10900:SF77">
    <property type="entry name" value="FI19380P1"/>
    <property type="match status" value="1"/>
</dbReference>
<feature type="chain" id="PRO_5007838306" description="FAS1 domain-containing protein" evidence="2">
    <location>
        <begin position="21"/>
        <end position="780"/>
    </location>
</feature>
<evidence type="ECO:0000313" key="4">
    <source>
        <dbReference type="EMBL" id="OAD69636.1"/>
    </source>
</evidence>
<dbReference type="InterPro" id="IPR036378">
    <property type="entry name" value="FAS1_dom_sf"/>
</dbReference>
<dbReference type="Pfam" id="PF02469">
    <property type="entry name" value="Fasciclin"/>
    <property type="match status" value="4"/>
</dbReference>
<dbReference type="InterPro" id="IPR050904">
    <property type="entry name" value="Adhesion/Biosynth-related"/>
</dbReference>
<evidence type="ECO:0000256" key="2">
    <source>
        <dbReference type="SAM" id="SignalP"/>
    </source>
</evidence>
<dbReference type="AlphaFoldDB" id="A0A162PK83"/>
<sequence>MLYSLLLAILLSSYAIPILAYKTLIDVLSDEGQYTTLIKHLQYRRLVPYINDIKAGTLFAPNDEAFGSYVPGSVSKDQLLYHLLPNPMKGDEFFDGQLLGSLYVRPGFLGPADASQLIKITKEGFTGKGRGKVLVNEAPIVKKDIWVNNNTTIQALGKVLFPPHMLKKQLEDKPSLFELLKRLGIDTLLNEARPYTVFVSRMDVLSKFNAIEQRYILSEYGQQDLSGLVRYMVVEGALFADAFPVGESSHKTISGEYITINKSEDKQLTVDGIRVSEKDRLAANGVIHEVEDTVVPRSIWFNSRKYLYGLNATAFVELMDQYGQAHYIDSLIGNYTFLIPSNEDLEDDMIPETVKPSWLRYHILGGTWTKDDFQNSTLVASEFRSEYLGGARQRIPVYVETEGVQDISSRPTGKSVRFGRSRILGEIVSFRGSMFYQLSEPLSLPDDLLNKLVVDLELSTFIATLYVSKVARDMSETHGITLFVPTNKAFENLGLVAKYLMHPSAKPELQSVLRYHAVQQLLYSSVLAEGVHEVETLGNVTLRITPTDGQLIVSQPDGSGAATVGVSDLLVSNGVVHKIDQVQIPTTVSITNRQLLIGIEATTMLELLNKANLLGEIEKPDYIVLAPSNKAFAQIDLETLINDPYELDRVVRLHLIPKAWQDTWLQNTYRDEGEYPTLLSEWDKLLISNMGQGELVVGVKGQPEKVHAQVTGMGKASTGGGVMEIDTVLTPVRRGLFGLPWLWSVALVAGVVSVTALILALCGFFIYKVWSRRRLGYRAI</sequence>
<dbReference type="InParanoid" id="A0A162PK83"/>
<dbReference type="EMBL" id="KV440991">
    <property type="protein sequence ID" value="OAD69636.1"/>
    <property type="molecule type" value="Genomic_DNA"/>
</dbReference>
<organism evidence="4 5">
    <name type="scientific">Phycomyces blakesleeanus (strain ATCC 8743b / DSM 1359 / FGSC 10004 / NBRC 33097 / NRRL 1555)</name>
    <dbReference type="NCBI Taxonomy" id="763407"/>
    <lineage>
        <taxon>Eukaryota</taxon>
        <taxon>Fungi</taxon>
        <taxon>Fungi incertae sedis</taxon>
        <taxon>Mucoromycota</taxon>
        <taxon>Mucoromycotina</taxon>
        <taxon>Mucoromycetes</taxon>
        <taxon>Mucorales</taxon>
        <taxon>Phycomycetaceae</taxon>
        <taxon>Phycomyces</taxon>
    </lineage>
</organism>
<reference evidence="5" key="1">
    <citation type="submission" date="2015-06" db="EMBL/GenBank/DDBJ databases">
        <title>Expansion of signal transduction pathways in fungi by whole-genome duplication.</title>
        <authorList>
            <consortium name="DOE Joint Genome Institute"/>
            <person name="Corrochano L.M."/>
            <person name="Kuo A."/>
            <person name="Marcet-Houben M."/>
            <person name="Polaino S."/>
            <person name="Salamov A."/>
            <person name="Villalobos J.M."/>
            <person name="Alvarez M.I."/>
            <person name="Avalos J."/>
            <person name="Benito E.P."/>
            <person name="Benoit I."/>
            <person name="Burger G."/>
            <person name="Camino L.P."/>
            <person name="Canovas D."/>
            <person name="Cerda-Olmedo E."/>
            <person name="Cheng J.-F."/>
            <person name="Dominguez A."/>
            <person name="Elias M."/>
            <person name="Eslava A.P."/>
            <person name="Glaser F."/>
            <person name="Grimwood J."/>
            <person name="Gutierrez G."/>
            <person name="Heitman J."/>
            <person name="Henrissat B."/>
            <person name="Iturriaga E.A."/>
            <person name="Lang B.F."/>
            <person name="Lavin J.L."/>
            <person name="Lee S."/>
            <person name="Li W."/>
            <person name="Lindquist E."/>
            <person name="Lopez-Garcia S."/>
            <person name="Luque E.M."/>
            <person name="Marcos A.T."/>
            <person name="Martin J."/>
            <person name="McCluskey K."/>
            <person name="Medina H.R."/>
            <person name="Miralles-Duran A."/>
            <person name="Miyazaki A."/>
            <person name="Munoz-Torres E."/>
            <person name="Oguiza J.A."/>
            <person name="Ohm R."/>
            <person name="Olmedo M."/>
            <person name="Orejas M."/>
            <person name="Ortiz-Castellanos L."/>
            <person name="Pisabarro A.G."/>
            <person name="Rodriguez-Romero J."/>
            <person name="Ruiz-Herrera J."/>
            <person name="Ruiz-Vazquez R."/>
            <person name="Sanz C."/>
            <person name="Schackwitz W."/>
            <person name="Schmutz J."/>
            <person name="Shahriari M."/>
            <person name="Shelest E."/>
            <person name="Silva-Franco F."/>
            <person name="Soanes D."/>
            <person name="Syed K."/>
            <person name="Tagua V.G."/>
            <person name="Talbot N.J."/>
            <person name="Thon M."/>
            <person name="De vries R.P."/>
            <person name="Wiebenga A."/>
            <person name="Yadav J.S."/>
            <person name="Braun E.L."/>
            <person name="Baker S."/>
            <person name="Garre V."/>
            <person name="Horwitz B."/>
            <person name="Torres-Martinez S."/>
            <person name="Idnurm A."/>
            <person name="Herrera-Estrella A."/>
            <person name="Gabaldon T."/>
            <person name="Grigoriev I.V."/>
        </authorList>
    </citation>
    <scope>NUCLEOTIDE SEQUENCE [LARGE SCALE GENOMIC DNA]</scope>
    <source>
        <strain evidence="5">NRRL 1555(-)</strain>
    </source>
</reference>
<dbReference type="STRING" id="763407.A0A162PK83"/>
<keyword evidence="2" id="KW-0732">Signal</keyword>
<evidence type="ECO:0000313" key="5">
    <source>
        <dbReference type="Proteomes" id="UP000077315"/>
    </source>
</evidence>
<keyword evidence="1" id="KW-1133">Transmembrane helix</keyword>
<dbReference type="GO" id="GO:0005615">
    <property type="term" value="C:extracellular space"/>
    <property type="evidence" value="ECO:0007669"/>
    <property type="project" value="TreeGrafter"/>
</dbReference>
<accession>A0A162PK83</accession>
<protein>
    <recommendedName>
        <fullName evidence="3">FAS1 domain-containing protein</fullName>
    </recommendedName>
</protein>
<dbReference type="PANTHER" id="PTHR10900">
    <property type="entry name" value="PERIOSTIN-RELATED"/>
    <property type="match status" value="1"/>
</dbReference>
<dbReference type="SMART" id="SM00554">
    <property type="entry name" value="FAS1"/>
    <property type="match status" value="4"/>
</dbReference>
<dbReference type="VEuPathDB" id="FungiDB:PHYBLDRAFT_78302"/>
<dbReference type="GeneID" id="29004258"/>